<dbReference type="InterPro" id="IPR013325">
    <property type="entry name" value="RNA_pol_sigma_r2"/>
</dbReference>
<dbReference type="PANTHER" id="PTHR43133:SF46">
    <property type="entry name" value="RNA POLYMERASE SIGMA-70 FACTOR ECF SUBFAMILY"/>
    <property type="match status" value="1"/>
</dbReference>
<dbReference type="InterPro" id="IPR039425">
    <property type="entry name" value="RNA_pol_sigma-70-like"/>
</dbReference>
<keyword evidence="3" id="KW-0731">Sigma factor</keyword>
<dbReference type="NCBIfam" id="TIGR02985">
    <property type="entry name" value="Sig70_bacteroi1"/>
    <property type="match status" value="1"/>
</dbReference>
<dbReference type="SMART" id="SM00421">
    <property type="entry name" value="HTH_LUXR"/>
    <property type="match status" value="1"/>
</dbReference>
<dbReference type="RefSeq" id="WP_091149941.1">
    <property type="nucleotide sequence ID" value="NZ_FNAI01000006.1"/>
</dbReference>
<dbReference type="Pfam" id="PF04542">
    <property type="entry name" value="Sigma70_r2"/>
    <property type="match status" value="1"/>
</dbReference>
<protein>
    <submittedName>
        <fullName evidence="6">RNA polymerase sigma-70 factor, ECF subfamily</fullName>
    </submittedName>
</protein>
<evidence type="ECO:0000313" key="7">
    <source>
        <dbReference type="Proteomes" id="UP000199072"/>
    </source>
</evidence>
<dbReference type="InterPro" id="IPR013249">
    <property type="entry name" value="RNA_pol_sigma70_r4_t2"/>
</dbReference>
<dbReference type="PANTHER" id="PTHR43133">
    <property type="entry name" value="RNA POLYMERASE ECF-TYPE SIGMA FACTO"/>
    <property type="match status" value="1"/>
</dbReference>
<dbReference type="Gene3D" id="1.10.10.10">
    <property type="entry name" value="Winged helix-like DNA-binding domain superfamily/Winged helix DNA-binding domain"/>
    <property type="match status" value="1"/>
</dbReference>
<dbReference type="NCBIfam" id="TIGR02937">
    <property type="entry name" value="sigma70-ECF"/>
    <property type="match status" value="1"/>
</dbReference>
<dbReference type="GO" id="GO:0003677">
    <property type="term" value="F:DNA binding"/>
    <property type="evidence" value="ECO:0007669"/>
    <property type="project" value="InterPro"/>
</dbReference>
<dbReference type="Gene3D" id="1.10.1740.10">
    <property type="match status" value="1"/>
</dbReference>
<reference evidence="6 7" key="1">
    <citation type="submission" date="2016-10" db="EMBL/GenBank/DDBJ databases">
        <authorList>
            <person name="de Groot N.N."/>
        </authorList>
    </citation>
    <scope>NUCLEOTIDE SEQUENCE [LARGE SCALE GENOMIC DNA]</scope>
    <source>
        <strain evidence="6 7">47C3B</strain>
    </source>
</reference>
<dbReference type="Proteomes" id="UP000199072">
    <property type="component" value="Unassembled WGS sequence"/>
</dbReference>
<dbReference type="OrthoDB" id="665981at2"/>
<dbReference type="GO" id="GO:0006352">
    <property type="term" value="P:DNA-templated transcription initiation"/>
    <property type="evidence" value="ECO:0007669"/>
    <property type="project" value="InterPro"/>
</dbReference>
<proteinExistence type="inferred from homology"/>
<name>A0A1G7CM04_9SPHI</name>
<dbReference type="InterPro" id="IPR013324">
    <property type="entry name" value="RNA_pol_sigma_r3/r4-like"/>
</dbReference>
<keyword evidence="7" id="KW-1185">Reference proteome</keyword>
<dbReference type="AlphaFoldDB" id="A0A1G7CM04"/>
<dbReference type="EMBL" id="FNAI01000006">
    <property type="protein sequence ID" value="SDE40273.1"/>
    <property type="molecule type" value="Genomic_DNA"/>
</dbReference>
<dbReference type="GO" id="GO:0016987">
    <property type="term" value="F:sigma factor activity"/>
    <property type="evidence" value="ECO:0007669"/>
    <property type="project" value="UniProtKB-KW"/>
</dbReference>
<evidence type="ECO:0000259" key="5">
    <source>
        <dbReference type="SMART" id="SM00421"/>
    </source>
</evidence>
<sequence>MAKYSKLSDQELIGLLNKDDEAAYEEIYNRYWPILYQSAYNILRDKSGCMDVLQEVFVWLWEHRETLQINNPKGYLFSAVKYKVANYIRKGKVRRALFAELEVIDLNELPFYDDNLEVRELKQIIAQFTSELPDKARQVFYLSRSEHLSNKEIAERLGISEKTVENQMTTNLKKLRLKMGRLSAWMIFFI</sequence>
<dbReference type="SUPFAM" id="SSF88946">
    <property type="entry name" value="Sigma2 domain of RNA polymerase sigma factors"/>
    <property type="match status" value="1"/>
</dbReference>
<dbReference type="InterPro" id="IPR014327">
    <property type="entry name" value="RNA_pol_sigma70_bacteroid"/>
</dbReference>
<evidence type="ECO:0000256" key="4">
    <source>
        <dbReference type="ARBA" id="ARBA00023163"/>
    </source>
</evidence>
<dbReference type="SUPFAM" id="SSF88659">
    <property type="entry name" value="Sigma3 and sigma4 domains of RNA polymerase sigma factors"/>
    <property type="match status" value="1"/>
</dbReference>
<organism evidence="6 7">
    <name type="scientific">Mucilaginibacter pineti</name>
    <dbReference type="NCBI Taxonomy" id="1391627"/>
    <lineage>
        <taxon>Bacteria</taxon>
        <taxon>Pseudomonadati</taxon>
        <taxon>Bacteroidota</taxon>
        <taxon>Sphingobacteriia</taxon>
        <taxon>Sphingobacteriales</taxon>
        <taxon>Sphingobacteriaceae</taxon>
        <taxon>Mucilaginibacter</taxon>
    </lineage>
</organism>
<dbReference type="InterPro" id="IPR000792">
    <property type="entry name" value="Tscrpt_reg_LuxR_C"/>
</dbReference>
<dbReference type="InterPro" id="IPR014284">
    <property type="entry name" value="RNA_pol_sigma-70_dom"/>
</dbReference>
<gene>
    <name evidence="6" type="ORF">SAMN05216464_1068</name>
</gene>
<accession>A0A1G7CM04</accession>
<evidence type="ECO:0000313" key="6">
    <source>
        <dbReference type="EMBL" id="SDE40273.1"/>
    </source>
</evidence>
<keyword evidence="2" id="KW-0805">Transcription regulation</keyword>
<dbReference type="InterPro" id="IPR007627">
    <property type="entry name" value="RNA_pol_sigma70_r2"/>
</dbReference>
<keyword evidence="4" id="KW-0804">Transcription</keyword>
<feature type="domain" description="HTH luxR-type" evidence="5">
    <location>
        <begin position="129"/>
        <end position="188"/>
    </location>
</feature>
<evidence type="ECO:0000256" key="3">
    <source>
        <dbReference type="ARBA" id="ARBA00023082"/>
    </source>
</evidence>
<dbReference type="STRING" id="1391627.SAMN05216464_1068"/>
<dbReference type="Pfam" id="PF08281">
    <property type="entry name" value="Sigma70_r4_2"/>
    <property type="match status" value="1"/>
</dbReference>
<comment type="similarity">
    <text evidence="1">Belongs to the sigma-70 factor family. ECF subfamily.</text>
</comment>
<evidence type="ECO:0000256" key="1">
    <source>
        <dbReference type="ARBA" id="ARBA00010641"/>
    </source>
</evidence>
<evidence type="ECO:0000256" key="2">
    <source>
        <dbReference type="ARBA" id="ARBA00023015"/>
    </source>
</evidence>
<dbReference type="InterPro" id="IPR036388">
    <property type="entry name" value="WH-like_DNA-bd_sf"/>
</dbReference>